<evidence type="ECO:0000256" key="2">
    <source>
        <dbReference type="ARBA" id="ARBA00022826"/>
    </source>
</evidence>
<evidence type="ECO:0000256" key="4">
    <source>
        <dbReference type="ARBA" id="ARBA00022958"/>
    </source>
</evidence>
<keyword evidence="5" id="KW-0407">Ion channel</keyword>
<evidence type="ECO:0000256" key="6">
    <source>
        <dbReference type="PROSITE-ProRule" id="PRU00023"/>
    </source>
</evidence>
<dbReference type="Pfam" id="PF11834">
    <property type="entry name" value="KHA"/>
    <property type="match status" value="1"/>
</dbReference>
<protein>
    <recommendedName>
        <fullName evidence="7">KHA domain-containing protein</fullName>
    </recommendedName>
</protein>
<evidence type="ECO:0000259" key="7">
    <source>
        <dbReference type="PROSITE" id="PS51490"/>
    </source>
</evidence>
<organism evidence="8 9">
    <name type="scientific">Ensete ventricosum</name>
    <name type="common">Abyssinian banana</name>
    <name type="synonym">Musa ensete</name>
    <dbReference type="NCBI Taxonomy" id="4639"/>
    <lineage>
        <taxon>Eukaryota</taxon>
        <taxon>Viridiplantae</taxon>
        <taxon>Streptophyta</taxon>
        <taxon>Embryophyta</taxon>
        <taxon>Tracheophyta</taxon>
        <taxon>Spermatophyta</taxon>
        <taxon>Magnoliopsida</taxon>
        <taxon>Liliopsida</taxon>
        <taxon>Zingiberales</taxon>
        <taxon>Musaceae</taxon>
        <taxon>Ensete</taxon>
    </lineage>
</organism>
<dbReference type="PANTHER" id="PTHR45743">
    <property type="entry name" value="POTASSIUM CHANNEL AKT1"/>
    <property type="match status" value="1"/>
</dbReference>
<dbReference type="PROSITE" id="PS51490">
    <property type="entry name" value="KHA"/>
    <property type="match status" value="1"/>
</dbReference>
<reference evidence="8 9" key="1">
    <citation type="journal article" date="2014" name="Agronomy (Basel)">
        <title>A Draft Genome Sequence for Ensete ventricosum, the Drought-Tolerant Tree Against Hunger.</title>
        <authorList>
            <person name="Harrison J."/>
            <person name="Moore K.A."/>
            <person name="Paszkiewicz K."/>
            <person name="Jones T."/>
            <person name="Grant M."/>
            <person name="Ambacheew D."/>
            <person name="Muzemil S."/>
            <person name="Studholme D.J."/>
        </authorList>
    </citation>
    <scope>NUCLEOTIDE SEQUENCE [LARGE SCALE GENOMIC DNA]</scope>
</reference>
<keyword evidence="1" id="KW-0633">Potassium transport</keyword>
<dbReference type="Proteomes" id="UP000287651">
    <property type="component" value="Unassembled WGS sequence"/>
</dbReference>
<keyword evidence="3" id="KW-0851">Voltage-gated channel</keyword>
<dbReference type="InterPro" id="IPR036770">
    <property type="entry name" value="Ankyrin_rpt-contain_sf"/>
</dbReference>
<keyword evidence="3" id="KW-0813">Transport</keyword>
<dbReference type="PANTHER" id="PTHR45743:SF2">
    <property type="entry name" value="POTASSIUM CHANNEL AKT1"/>
    <property type="match status" value="1"/>
</dbReference>
<evidence type="ECO:0000313" key="8">
    <source>
        <dbReference type="EMBL" id="RRT57853.1"/>
    </source>
</evidence>
<dbReference type="PROSITE" id="PS50297">
    <property type="entry name" value="ANK_REP_REGION"/>
    <property type="match status" value="1"/>
</dbReference>
<dbReference type="InterPro" id="IPR045319">
    <property type="entry name" value="KAT/AKT"/>
</dbReference>
<dbReference type="PROSITE" id="PS50088">
    <property type="entry name" value="ANK_REPEAT"/>
    <property type="match status" value="1"/>
</dbReference>
<feature type="domain" description="KHA" evidence="7">
    <location>
        <begin position="192"/>
        <end position="269"/>
    </location>
</feature>
<keyword evidence="6" id="KW-0040">ANK repeat</keyword>
<accession>A0A426Z1K4</accession>
<keyword evidence="2" id="KW-0631">Potassium channel</keyword>
<proteinExistence type="predicted"/>
<evidence type="ECO:0000256" key="5">
    <source>
        <dbReference type="ARBA" id="ARBA00023303"/>
    </source>
</evidence>
<dbReference type="EMBL" id="AMZH03008976">
    <property type="protein sequence ID" value="RRT57853.1"/>
    <property type="molecule type" value="Genomic_DNA"/>
</dbReference>
<dbReference type="GO" id="GO:0034702">
    <property type="term" value="C:monoatomic ion channel complex"/>
    <property type="evidence" value="ECO:0007669"/>
    <property type="project" value="UniProtKB-KW"/>
</dbReference>
<evidence type="ECO:0000256" key="1">
    <source>
        <dbReference type="ARBA" id="ARBA00022538"/>
    </source>
</evidence>
<comment type="caution">
    <text evidence="8">The sequence shown here is derived from an EMBL/GenBank/DDBJ whole genome shotgun (WGS) entry which is preliminary data.</text>
</comment>
<evidence type="ECO:0000313" key="9">
    <source>
        <dbReference type="Proteomes" id="UP000287651"/>
    </source>
</evidence>
<name>A0A426Z1K4_ENSVE</name>
<keyword evidence="3" id="KW-0406">Ion transport</keyword>
<dbReference type="Gene3D" id="1.25.40.20">
    <property type="entry name" value="Ankyrin repeat-containing domain"/>
    <property type="match status" value="1"/>
</dbReference>
<dbReference type="GO" id="GO:0005249">
    <property type="term" value="F:voltage-gated potassium channel activity"/>
    <property type="evidence" value="ECO:0007669"/>
    <property type="project" value="InterPro"/>
</dbReference>
<dbReference type="AlphaFoldDB" id="A0A426Z1K4"/>
<dbReference type="InterPro" id="IPR021789">
    <property type="entry name" value="KHA_dom"/>
</dbReference>
<gene>
    <name evidence="8" type="ORF">B296_00042180</name>
</gene>
<feature type="repeat" description="ANK" evidence="6">
    <location>
        <begin position="34"/>
        <end position="66"/>
    </location>
</feature>
<dbReference type="InterPro" id="IPR002110">
    <property type="entry name" value="Ankyrin_rpt"/>
</dbReference>
<dbReference type="SMART" id="SM00248">
    <property type="entry name" value="ANK"/>
    <property type="match status" value="1"/>
</dbReference>
<keyword evidence="4" id="KW-0630">Potassium</keyword>
<sequence>MGLFACTAAEQNSLELLEDIIRYGGDVTAAAKRDGNTALHRAVCDGNLQLVEFLLEQRADMDKPDHHGWTPRRLADQQSHDEIKALFEGKKTSDPISGAPLSTELRRLSSEPFVPIATDAIRPPSQDGAQEKNERARQANFHNSLFGIISTANFGRTQGHSGMLSSIAGPPRPMLGGSGRGRGNQQRMNLLRVTISCPERGEATDKLVVLPDSLRELLDIGSKKFGFSASKVLTADGAEVDDVKLIRDGDRLVLVGGGFVAGESGGHET</sequence>
<dbReference type="Pfam" id="PF12796">
    <property type="entry name" value="Ank_2"/>
    <property type="match status" value="1"/>
</dbReference>
<evidence type="ECO:0000256" key="3">
    <source>
        <dbReference type="ARBA" id="ARBA00022882"/>
    </source>
</evidence>
<dbReference type="SUPFAM" id="SSF48403">
    <property type="entry name" value="Ankyrin repeat"/>
    <property type="match status" value="1"/>
</dbReference>